<sequence>MGIYYALPDYDRDIQRLKRPPIILNEIRSDEYELIDPVRELTMTEYEGDVIDTLPSCECGMTTGRYNTSTQPDTPNTVCPHCDTEVMSPIDRGFESSVWIRVPYGVRAFMRINALDMLIRAFKQDDFSAIEWLCNTRYEPKNRNSVIYERFKKLEIPRGYNHFIDNFDAILETLMTAPVFKPDQKRTEVYDFMRNNRHLLFSQYLPLPSRRSIITELSNKTRFCAEGYVNVIDAARAIYGLVGKEEPRYQNTREHNTFKALTMLIAYREFVDKNVLGSKPGWYRKQIFGSRTGPTYRGVVSSLSGAHDYEEMHMPWGMGVTLYHTHLLGMLMRDGLTLAQSERFIIDCVGQYDPYMHDMLNRLIERSPYTTLQGKRGLPQILGRNPTLNLRSVQSLFVTKFKTDPHDNTIGLSLLILKAPNCDFDGDQLAGMPILSREDFIAIRKLSPHTGTFDLNKPLSLNNNMEIGKPVRSTINNFLYGRHH</sequence>
<reference evidence="1 2" key="1">
    <citation type="submission" date="2020-12" db="EMBL/GenBank/DDBJ databases">
        <title>Genomic characterization of four novel bacteriophages infecting Klebsiella pneumoniae.</title>
        <authorList>
            <person name="Estrada Bonilla B."/>
            <person name="Costa A.R."/>
            <person name="van Rossum T."/>
            <person name="Hagedoorn S."/>
            <person name="Wallinga H."/>
            <person name="Xiao M."/>
            <person name="Song W."/>
            <person name="Haas P.-J."/>
            <person name="Nobrega F.L."/>
            <person name="Brouns S.J.J."/>
        </authorList>
    </citation>
    <scope>NUCLEOTIDE SEQUENCE [LARGE SCALE GENOMIC DNA]</scope>
</reference>
<dbReference type="Proteomes" id="UP000596381">
    <property type="component" value="Segment"/>
</dbReference>
<keyword evidence="2" id="KW-1185">Reference proteome</keyword>
<accession>A0A7U0GBA2</accession>
<dbReference type="Gene3D" id="2.40.40.20">
    <property type="match status" value="1"/>
</dbReference>
<proteinExistence type="predicted"/>
<keyword evidence="1" id="KW-0240">DNA-directed RNA polymerase</keyword>
<gene>
    <name evidence="1" type="ORF">vBKpMFBKp24_082</name>
</gene>
<evidence type="ECO:0000313" key="1">
    <source>
        <dbReference type="EMBL" id="QQV92042.1"/>
    </source>
</evidence>
<dbReference type="GO" id="GO:0000428">
    <property type="term" value="C:DNA-directed RNA polymerase complex"/>
    <property type="evidence" value="ECO:0007669"/>
    <property type="project" value="UniProtKB-KW"/>
</dbReference>
<name>A0A7U0GBA2_9CAUD</name>
<dbReference type="SUPFAM" id="SSF64484">
    <property type="entry name" value="beta and beta-prime subunits of DNA dependent RNA-polymerase"/>
    <property type="match status" value="1"/>
</dbReference>
<organism evidence="1 2">
    <name type="scientific">Klebsiella phage vB_KpM_FBKp24</name>
    <dbReference type="NCBI Taxonomy" id="2801834"/>
    <lineage>
        <taxon>Viruses</taxon>
        <taxon>Duplodnaviria</taxon>
        <taxon>Heunggongvirae</taxon>
        <taxon>Uroviricota</taxon>
        <taxon>Caudoviricetes</taxon>
        <taxon>Chimalliviridae</taxon>
        <taxon>Maaswegvirus</taxon>
        <taxon>Maaswegvirus Kp24</taxon>
    </lineage>
</organism>
<dbReference type="EMBL" id="MW394391">
    <property type="protein sequence ID" value="QQV92042.1"/>
    <property type="molecule type" value="Genomic_DNA"/>
</dbReference>
<keyword evidence="1" id="KW-0804">Transcription</keyword>
<protein>
    <submittedName>
        <fullName evidence="1">Bifunctional DNA-directed RNA polymerase subunit beta-beta</fullName>
    </submittedName>
</protein>
<evidence type="ECO:0000313" key="2">
    <source>
        <dbReference type="Proteomes" id="UP000596381"/>
    </source>
</evidence>